<keyword evidence="2" id="KW-0812">Transmembrane</keyword>
<dbReference type="OrthoDB" id="4871889at2"/>
<gene>
    <name evidence="3" type="ORF">ABH38_03965</name>
</gene>
<dbReference type="RefSeq" id="WP_047314264.1">
    <property type="nucleotide sequence ID" value="NZ_LDPQ01000005.1"/>
</dbReference>
<evidence type="ECO:0000313" key="3">
    <source>
        <dbReference type="EMBL" id="KLO38542.1"/>
    </source>
</evidence>
<feature type="region of interest" description="Disordered" evidence="1">
    <location>
        <begin position="41"/>
        <end position="102"/>
    </location>
</feature>
<organism evidence="3 4">
    <name type="scientific">Mycobacterium haemophilum</name>
    <dbReference type="NCBI Taxonomy" id="29311"/>
    <lineage>
        <taxon>Bacteria</taxon>
        <taxon>Bacillati</taxon>
        <taxon>Actinomycetota</taxon>
        <taxon>Actinomycetes</taxon>
        <taxon>Mycobacteriales</taxon>
        <taxon>Mycobacteriaceae</taxon>
        <taxon>Mycobacterium</taxon>
    </lineage>
</organism>
<name>A0A0I9VH26_9MYCO</name>
<dbReference type="EMBL" id="LDPR01000002">
    <property type="protein sequence ID" value="KLO38542.1"/>
    <property type="molecule type" value="Genomic_DNA"/>
</dbReference>
<proteinExistence type="predicted"/>
<protein>
    <recommendedName>
        <fullName evidence="5">Membrane protein ArfC</fullName>
    </recommendedName>
</protein>
<dbReference type="Proteomes" id="UP000036334">
    <property type="component" value="Unassembled WGS sequence"/>
</dbReference>
<evidence type="ECO:0008006" key="5">
    <source>
        <dbReference type="Google" id="ProtNLM"/>
    </source>
</evidence>
<dbReference type="PATRIC" id="fig|29311.18.peg.3560"/>
<evidence type="ECO:0000256" key="1">
    <source>
        <dbReference type="SAM" id="MobiDB-lite"/>
    </source>
</evidence>
<keyword evidence="2" id="KW-1133">Transmembrane helix</keyword>
<feature type="compositionally biased region" description="Low complexity" evidence="1">
    <location>
        <begin position="54"/>
        <end position="69"/>
    </location>
</feature>
<accession>A0A0I9VH26</accession>
<evidence type="ECO:0000313" key="4">
    <source>
        <dbReference type="Proteomes" id="UP000036334"/>
    </source>
</evidence>
<keyword evidence="4" id="KW-1185">Reference proteome</keyword>
<dbReference type="AlphaFoldDB" id="A0A0I9VH26"/>
<evidence type="ECO:0000256" key="2">
    <source>
        <dbReference type="SAM" id="Phobius"/>
    </source>
</evidence>
<comment type="caution">
    <text evidence="3">The sequence shown here is derived from an EMBL/GenBank/DDBJ whole genome shotgun (WGS) entry which is preliminary data.</text>
</comment>
<feature type="transmembrane region" description="Helical" evidence="2">
    <location>
        <begin position="12"/>
        <end position="30"/>
    </location>
</feature>
<keyword evidence="2" id="KW-0472">Membrane</keyword>
<dbReference type="STRING" id="1202450.B586_05980"/>
<reference evidence="3 4" key="1">
    <citation type="submission" date="2015-05" db="EMBL/GenBank/DDBJ databases">
        <title>Genome sequence of Mycobacterium haemophilum.</title>
        <authorList>
            <person name="Greninger A.L."/>
            <person name="Cunningham G."/>
            <person name="Miller S."/>
        </authorList>
    </citation>
    <scope>NUCLEOTIDE SEQUENCE [LARGE SCALE GENOMIC DNA]</scope>
    <source>
        <strain evidence="4">UC1</strain>
    </source>
</reference>
<sequence length="151" mass="16332">MTSVLVDHAHWGLVALSFAIGLVLTLTLMVRRVKHQVPVPTSMGELGSESGTLTTTIPVTEEPPTTIPVAEESPTTTSPVAPYAPFGPGSARARADGSGPAGWLVKGRSDTRLYYTPDDPTYDSAVAQVWFKDEESAKRAYFTPWRKSSRK</sequence>